<dbReference type="GO" id="GO:0006207">
    <property type="term" value="P:'de novo' pyrimidine nucleobase biosynthetic process"/>
    <property type="evidence" value="ECO:0007669"/>
    <property type="project" value="InterPro"/>
</dbReference>
<evidence type="ECO:0000256" key="6">
    <source>
        <dbReference type="ARBA" id="ARBA00023239"/>
    </source>
</evidence>
<evidence type="ECO:0000259" key="13">
    <source>
        <dbReference type="SMART" id="SM00934"/>
    </source>
</evidence>
<dbReference type="HAMAP" id="MF_01200_B">
    <property type="entry name" value="OMPdecase_type1_B"/>
    <property type="match status" value="1"/>
</dbReference>
<dbReference type="InterPro" id="IPR013785">
    <property type="entry name" value="Aldolase_TIM"/>
</dbReference>
<dbReference type="NCBIfam" id="NF001273">
    <property type="entry name" value="PRK00230.1"/>
    <property type="match status" value="1"/>
</dbReference>
<keyword evidence="6 9" id="KW-0456">Lyase</keyword>
<dbReference type="InterPro" id="IPR011060">
    <property type="entry name" value="RibuloseP-bd_barrel"/>
</dbReference>
<dbReference type="InterPro" id="IPR047596">
    <property type="entry name" value="OMPdecase_bac"/>
</dbReference>
<feature type="binding site" evidence="9 11">
    <location>
        <position position="188"/>
    </location>
    <ligand>
        <name>substrate</name>
    </ligand>
</feature>
<dbReference type="NCBIfam" id="TIGR01740">
    <property type="entry name" value="pyrF"/>
    <property type="match status" value="1"/>
</dbReference>
<name>A0A414NZA5_9FIRM</name>
<dbReference type="GO" id="GO:0005829">
    <property type="term" value="C:cytosol"/>
    <property type="evidence" value="ECO:0007669"/>
    <property type="project" value="TreeGrafter"/>
</dbReference>
<gene>
    <name evidence="9" type="primary">pyrF</name>
    <name evidence="14" type="ORF">DW674_00305</name>
</gene>
<feature type="binding site" evidence="9 11">
    <location>
        <position position="14"/>
    </location>
    <ligand>
        <name>substrate</name>
    </ligand>
</feature>
<feature type="active site" description="For OMPdecase activity" evidence="10">
    <location>
        <position position="68"/>
    </location>
</feature>
<evidence type="ECO:0000256" key="3">
    <source>
        <dbReference type="ARBA" id="ARBA00011738"/>
    </source>
</evidence>
<dbReference type="Proteomes" id="UP000283442">
    <property type="component" value="Unassembled WGS sequence"/>
</dbReference>
<comment type="subunit">
    <text evidence="3 9">Homodimer.</text>
</comment>
<feature type="active site" description="Proton donor" evidence="9">
    <location>
        <position position="65"/>
    </location>
</feature>
<feature type="binding site" evidence="9 11">
    <location>
        <position position="217"/>
    </location>
    <ligand>
        <name>substrate</name>
    </ligand>
</feature>
<dbReference type="SMART" id="SM00934">
    <property type="entry name" value="OMPdecase"/>
    <property type="match status" value="1"/>
</dbReference>
<dbReference type="AlphaFoldDB" id="A0A414NZA5"/>
<organism evidence="14 15">
    <name type="scientific">Mitsuokella multacida</name>
    <dbReference type="NCBI Taxonomy" id="52226"/>
    <lineage>
        <taxon>Bacteria</taxon>
        <taxon>Bacillati</taxon>
        <taxon>Bacillota</taxon>
        <taxon>Negativicutes</taxon>
        <taxon>Selenomonadales</taxon>
        <taxon>Selenomonadaceae</taxon>
        <taxon>Mitsuokella</taxon>
    </lineage>
</organism>
<evidence type="ECO:0000256" key="4">
    <source>
        <dbReference type="ARBA" id="ARBA00022793"/>
    </source>
</evidence>
<dbReference type="EC" id="4.1.1.23" evidence="9"/>
<keyword evidence="5 9" id="KW-0665">Pyrimidine biosynthesis</keyword>
<evidence type="ECO:0000256" key="11">
    <source>
        <dbReference type="PIRSR" id="PIRSR614732-2"/>
    </source>
</evidence>
<dbReference type="InterPro" id="IPR018089">
    <property type="entry name" value="OMPdecase_AS"/>
</dbReference>
<dbReference type="PROSITE" id="PS00156">
    <property type="entry name" value="OMPDECASE"/>
    <property type="match status" value="1"/>
</dbReference>
<comment type="caution">
    <text evidence="14">The sequence shown here is derived from an EMBL/GenBank/DDBJ whole genome shotgun (WGS) entry which is preliminary data.</text>
</comment>
<dbReference type="RefSeq" id="WP_118174303.1">
    <property type="nucleotide sequence ID" value="NZ_JAQEAO010000016.1"/>
</dbReference>
<feature type="binding site" evidence="9">
    <location>
        <begin position="63"/>
        <end position="72"/>
    </location>
    <ligand>
        <name>substrate</name>
    </ligand>
</feature>
<evidence type="ECO:0000256" key="2">
    <source>
        <dbReference type="ARBA" id="ARBA00004861"/>
    </source>
</evidence>
<evidence type="ECO:0000256" key="8">
    <source>
        <dbReference type="ARBA" id="ARBA00061012"/>
    </source>
</evidence>
<evidence type="ECO:0000256" key="12">
    <source>
        <dbReference type="RuleBase" id="RU000512"/>
    </source>
</evidence>
<dbReference type="PANTHER" id="PTHR32119:SF2">
    <property type="entry name" value="OROTIDINE 5'-PHOSPHATE DECARBOXYLASE"/>
    <property type="match status" value="1"/>
</dbReference>
<feature type="active site" description="For OMPdecase activity" evidence="10">
    <location>
        <position position="63"/>
    </location>
</feature>
<proteinExistence type="inferred from homology"/>
<dbReference type="PANTHER" id="PTHR32119">
    <property type="entry name" value="OROTIDINE 5'-PHOSPHATE DECARBOXYLASE"/>
    <property type="match status" value="1"/>
</dbReference>
<dbReference type="Gene3D" id="3.20.20.70">
    <property type="entry name" value="Aldolase class I"/>
    <property type="match status" value="1"/>
</dbReference>
<reference evidence="14 15" key="1">
    <citation type="submission" date="2018-08" db="EMBL/GenBank/DDBJ databases">
        <title>A genome reference for cultivated species of the human gut microbiota.</title>
        <authorList>
            <person name="Zou Y."/>
            <person name="Xue W."/>
            <person name="Luo G."/>
        </authorList>
    </citation>
    <scope>NUCLEOTIDE SEQUENCE [LARGE SCALE GENOMIC DNA]</scope>
    <source>
        <strain evidence="14 15">AM25-21AC</strain>
    </source>
</reference>
<keyword evidence="4 9" id="KW-0210">Decarboxylase</keyword>
<dbReference type="GO" id="GO:0044205">
    <property type="term" value="P:'de novo' UMP biosynthetic process"/>
    <property type="evidence" value="ECO:0007669"/>
    <property type="project" value="UniProtKB-UniRule"/>
</dbReference>
<feature type="domain" description="Orotidine 5'-phosphate decarboxylase" evidence="13">
    <location>
        <begin position="8"/>
        <end position="233"/>
    </location>
</feature>
<evidence type="ECO:0000313" key="14">
    <source>
        <dbReference type="EMBL" id="RHF53341.1"/>
    </source>
</evidence>
<dbReference type="FunFam" id="3.20.20.70:FF:000015">
    <property type="entry name" value="Orotidine 5'-phosphate decarboxylase"/>
    <property type="match status" value="1"/>
</dbReference>
<protein>
    <recommendedName>
        <fullName evidence="9">Orotidine 5'-phosphate decarboxylase</fullName>
        <ecNumber evidence="9">4.1.1.23</ecNumber>
    </recommendedName>
    <alternativeName>
        <fullName evidence="9">OMP decarboxylase</fullName>
        <shortName evidence="9">OMPDCase</shortName>
        <shortName evidence="9">OMPdecase</shortName>
    </alternativeName>
</protein>
<evidence type="ECO:0000256" key="9">
    <source>
        <dbReference type="HAMAP-Rule" id="MF_01200"/>
    </source>
</evidence>
<sequence length="241" mass="25581">MAIKADDRLIVALDFHTMEDVKALVEKLGDSVSYYKVGMELFYSVGGEVVRWLRGQGKHVFLDLKLHDIPNTVAGGLCSLMDLGADILNVHASGGYTMMKTAADRLHAAAEERGIPCPKLIAITVLTSINQDDWDGVGQTLSIKDAVVRLAKLAKSAGLDGVVASPQEAALIREACGEDFLIVTPGVRPAGSAINDQSRIATPAKALTNGASHLVIGRPIRAAEDPKAAAEAILKEMETVK</sequence>
<dbReference type="UniPathway" id="UPA00070">
    <property type="reaction ID" value="UER00120"/>
</dbReference>
<feature type="binding site" evidence="9 11">
    <location>
        <position position="218"/>
    </location>
    <ligand>
        <name>substrate</name>
    </ligand>
</feature>
<evidence type="ECO:0000256" key="10">
    <source>
        <dbReference type="PIRSR" id="PIRSR614732-1"/>
    </source>
</evidence>
<dbReference type="InterPro" id="IPR014732">
    <property type="entry name" value="OMPdecase"/>
</dbReference>
<dbReference type="Pfam" id="PF00215">
    <property type="entry name" value="OMPdecase"/>
    <property type="match status" value="1"/>
</dbReference>
<evidence type="ECO:0000256" key="7">
    <source>
        <dbReference type="ARBA" id="ARBA00049157"/>
    </source>
</evidence>
<feature type="binding site" evidence="9 11">
    <location>
        <position position="36"/>
    </location>
    <ligand>
        <name>substrate</name>
    </ligand>
</feature>
<dbReference type="SUPFAM" id="SSF51366">
    <property type="entry name" value="Ribulose-phoshate binding barrel"/>
    <property type="match status" value="1"/>
</dbReference>
<accession>A0A414NZA5</accession>
<evidence type="ECO:0000313" key="15">
    <source>
        <dbReference type="Proteomes" id="UP000283442"/>
    </source>
</evidence>
<dbReference type="GO" id="GO:0004590">
    <property type="term" value="F:orotidine-5'-phosphate decarboxylase activity"/>
    <property type="evidence" value="ECO:0007669"/>
    <property type="project" value="UniProtKB-UniRule"/>
</dbReference>
<comment type="pathway">
    <text evidence="2 9 12">Pyrimidine metabolism; UMP biosynthesis via de novo pathway; UMP from orotate: step 2/2.</text>
</comment>
<dbReference type="EMBL" id="QRHE01000001">
    <property type="protein sequence ID" value="RHF53341.1"/>
    <property type="molecule type" value="Genomic_DNA"/>
</dbReference>
<feature type="binding site" evidence="9 11">
    <location>
        <position position="127"/>
    </location>
    <ligand>
        <name>substrate</name>
    </ligand>
</feature>
<comment type="function">
    <text evidence="1 9">Catalyzes the decarboxylation of orotidine 5'-monophosphate (OMP) to uridine 5'-monophosphate (UMP).</text>
</comment>
<dbReference type="InterPro" id="IPR001754">
    <property type="entry name" value="OMPdeCOase_dom"/>
</dbReference>
<dbReference type="OrthoDB" id="9806203at2"/>
<dbReference type="CDD" id="cd04725">
    <property type="entry name" value="OMP_decarboxylase_like"/>
    <property type="match status" value="1"/>
</dbReference>
<evidence type="ECO:0000256" key="5">
    <source>
        <dbReference type="ARBA" id="ARBA00022975"/>
    </source>
</evidence>
<evidence type="ECO:0000256" key="1">
    <source>
        <dbReference type="ARBA" id="ARBA00002356"/>
    </source>
</evidence>
<comment type="similarity">
    <text evidence="8 9">Belongs to the OMP decarboxylase family. Type 1 subfamily.</text>
</comment>
<comment type="catalytic activity">
    <reaction evidence="7 9 12">
        <text>orotidine 5'-phosphate + H(+) = UMP + CO2</text>
        <dbReference type="Rhea" id="RHEA:11596"/>
        <dbReference type="ChEBI" id="CHEBI:15378"/>
        <dbReference type="ChEBI" id="CHEBI:16526"/>
        <dbReference type="ChEBI" id="CHEBI:57538"/>
        <dbReference type="ChEBI" id="CHEBI:57865"/>
        <dbReference type="EC" id="4.1.1.23"/>
    </reaction>
</comment>
<feature type="binding site" evidence="9 11">
    <location>
        <position position="197"/>
    </location>
    <ligand>
        <name>substrate</name>
    </ligand>
</feature>
<feature type="active site" description="For OMPdecase activity" evidence="10">
    <location>
        <position position="65"/>
    </location>
</feature>